<dbReference type="InterPro" id="IPR017946">
    <property type="entry name" value="PLC-like_Pdiesterase_TIM-brl"/>
</dbReference>
<gene>
    <name evidence="3" type="ORF">H9632_04885</name>
</gene>
<feature type="transmembrane region" description="Helical" evidence="1">
    <location>
        <begin position="119"/>
        <end position="150"/>
    </location>
</feature>
<feature type="transmembrane region" description="Helical" evidence="1">
    <location>
        <begin position="170"/>
        <end position="196"/>
    </location>
</feature>
<dbReference type="SUPFAM" id="SSF51695">
    <property type="entry name" value="PLC-like phosphodiesterases"/>
    <property type="match status" value="1"/>
</dbReference>
<reference evidence="3 4" key="1">
    <citation type="submission" date="2020-08" db="EMBL/GenBank/DDBJ databases">
        <title>A Genomic Blueprint of the Chicken Gut Microbiome.</title>
        <authorList>
            <person name="Gilroy R."/>
            <person name="Ravi A."/>
            <person name="Getino M."/>
            <person name="Pursley I."/>
            <person name="Horton D.L."/>
            <person name="Alikhan N.-F."/>
            <person name="Baker D."/>
            <person name="Gharbi K."/>
            <person name="Hall N."/>
            <person name="Watson M."/>
            <person name="Adriaenssens E.M."/>
            <person name="Foster-Nyarko E."/>
            <person name="Jarju S."/>
            <person name="Secka A."/>
            <person name="Antonio M."/>
            <person name="Oren A."/>
            <person name="Chaudhuri R."/>
            <person name="La Ragione R.M."/>
            <person name="Hildebrand F."/>
            <person name="Pallen M.J."/>
        </authorList>
    </citation>
    <scope>NUCLEOTIDE SEQUENCE [LARGE SCALE GENOMIC DNA]</scope>
    <source>
        <strain evidence="3 4">Sa1YVA6</strain>
    </source>
</reference>
<evidence type="ECO:0000259" key="2">
    <source>
        <dbReference type="PROSITE" id="PS51704"/>
    </source>
</evidence>
<dbReference type="EMBL" id="JACSPW010000003">
    <property type="protein sequence ID" value="MBD8032394.1"/>
    <property type="molecule type" value="Genomic_DNA"/>
</dbReference>
<dbReference type="PANTHER" id="PTHR46211">
    <property type="entry name" value="GLYCEROPHOSPHORYL DIESTER PHOSPHODIESTERASE"/>
    <property type="match status" value="1"/>
</dbReference>
<dbReference type="InterPro" id="IPR030395">
    <property type="entry name" value="GP_PDE_dom"/>
</dbReference>
<evidence type="ECO:0000313" key="3">
    <source>
        <dbReference type="EMBL" id="MBD8032394.1"/>
    </source>
</evidence>
<dbReference type="Gene3D" id="3.20.20.190">
    <property type="entry name" value="Phosphatidylinositol (PI) phosphodiesterase"/>
    <property type="match status" value="1"/>
</dbReference>
<sequence>MDRVKRVIQLICRNLYYYRVDYIRNFAILRIVQAFIVLPFISLMIAIIMDITGVQTITEDSIPYLITHPFALFGIAFILLIGILFIYYELGFLMLLAYHQQRSIPYTWKGLLKRLSKKVVYFISLQTLLIVVYIALLIPLISAILPISLLQNLHIPSFIVDELLNSTEGTILYIVMLLVLGFIGLRFIFTWPFFTVHQELSIFEALKMSWKFSKRKLIETIGMIGLMVIIHLTLLLITLIVIFIPLFIIEMVKPSWGLVAASFTLTLAQGAILLFFSILQIIFSQLLVMVAFQHTHHKPLIIQEESFKQTIKQWTFIIAVYTFFLVSAINLVNLEKTIYTPDTEVVAHRGFMDEGVENTVSAIVAAKEAGADIVEIDIQQAKDGEFVVFHDKTLSKLSNENTKIYDLRSDELTETTVLANGHSDKIASFEQVLEISRALNIKLLIEIKTHGFETDNFLHRFIAQLDQYDALDYHYVQSPDLPVMQLLEEMEPRIHTGYVYSIAYGKLPESDADFISVEQSFATDNIQQQVKERDKELFVWTINDKRDMQQFYEQNVDGIITDRPDEALSIRQEFDEEKHFIRRILNKIKIIY</sequence>
<feature type="transmembrane region" description="Helical" evidence="1">
    <location>
        <begin position="27"/>
        <end position="49"/>
    </location>
</feature>
<dbReference type="InterPro" id="IPR018476">
    <property type="entry name" value="GlyceroP-diester-Pdiesterase_M"/>
</dbReference>
<evidence type="ECO:0000313" key="4">
    <source>
        <dbReference type="Proteomes" id="UP000600565"/>
    </source>
</evidence>
<comment type="caution">
    <text evidence="3">The sequence shown here is derived from an EMBL/GenBank/DDBJ whole genome shotgun (WGS) entry which is preliminary data.</text>
</comment>
<feature type="transmembrane region" description="Helical" evidence="1">
    <location>
        <begin position="69"/>
        <end position="98"/>
    </location>
</feature>
<feature type="domain" description="GP-PDE" evidence="2">
    <location>
        <begin position="343"/>
        <end position="571"/>
    </location>
</feature>
<feature type="transmembrane region" description="Helical" evidence="1">
    <location>
        <begin position="313"/>
        <end position="332"/>
    </location>
</feature>
<accession>A0ABR8XKE7</accession>
<keyword evidence="1" id="KW-0472">Membrane</keyword>
<dbReference type="RefSeq" id="WP_191702994.1">
    <property type="nucleotide sequence ID" value="NZ_JACSPW010000003.1"/>
</dbReference>
<dbReference type="PROSITE" id="PS51704">
    <property type="entry name" value="GP_PDE"/>
    <property type="match status" value="1"/>
</dbReference>
<dbReference type="PANTHER" id="PTHR46211:SF8">
    <property type="entry name" value="PHOSPHODIESTERASE"/>
    <property type="match status" value="1"/>
</dbReference>
<dbReference type="Pfam" id="PF03009">
    <property type="entry name" value="GDPD"/>
    <property type="match status" value="1"/>
</dbReference>
<organism evidence="3 4">
    <name type="scientific">Solibacillus merdavium</name>
    <dbReference type="NCBI Taxonomy" id="2762218"/>
    <lineage>
        <taxon>Bacteria</taxon>
        <taxon>Bacillati</taxon>
        <taxon>Bacillota</taxon>
        <taxon>Bacilli</taxon>
        <taxon>Bacillales</taxon>
        <taxon>Caryophanaceae</taxon>
        <taxon>Solibacillus</taxon>
    </lineage>
</organism>
<dbReference type="Proteomes" id="UP000600565">
    <property type="component" value="Unassembled WGS sequence"/>
</dbReference>
<dbReference type="Pfam" id="PF10110">
    <property type="entry name" value="GPDPase_memb"/>
    <property type="match status" value="1"/>
</dbReference>
<evidence type="ECO:0000256" key="1">
    <source>
        <dbReference type="SAM" id="Phobius"/>
    </source>
</evidence>
<keyword evidence="1" id="KW-0812">Transmembrane</keyword>
<dbReference type="CDD" id="cd08579">
    <property type="entry name" value="GDPD_memb_like"/>
    <property type="match status" value="1"/>
</dbReference>
<protein>
    <submittedName>
        <fullName evidence="3">Glycerophosphodiester phosphodiesterase</fullName>
    </submittedName>
</protein>
<name>A0ABR8XKE7_9BACL</name>
<proteinExistence type="predicted"/>
<keyword evidence="4" id="KW-1185">Reference proteome</keyword>
<feature type="transmembrane region" description="Helical" evidence="1">
    <location>
        <begin position="268"/>
        <end position="292"/>
    </location>
</feature>
<feature type="transmembrane region" description="Helical" evidence="1">
    <location>
        <begin position="217"/>
        <end position="248"/>
    </location>
</feature>
<keyword evidence="1" id="KW-1133">Transmembrane helix</keyword>